<feature type="active site" description="Proton acceptor" evidence="8">
    <location>
        <position position="73"/>
    </location>
</feature>
<dbReference type="PANTHER" id="PTHR31235">
    <property type="entry name" value="PEROXIDASE 25-RELATED"/>
    <property type="match status" value="1"/>
</dbReference>
<accession>A0AAP0K8U6</accession>
<dbReference type="AlphaFoldDB" id="A0AAP0K8U6"/>
<feature type="site" description="Transition state stabilizer" evidence="10">
    <location>
        <position position="69"/>
    </location>
</feature>
<comment type="catalytic activity">
    <reaction evidence="1">
        <text>2 a phenolic donor + H2O2 = 2 a phenolic radical donor + 2 H2O</text>
        <dbReference type="Rhea" id="RHEA:56136"/>
        <dbReference type="ChEBI" id="CHEBI:15377"/>
        <dbReference type="ChEBI" id="CHEBI:16240"/>
        <dbReference type="ChEBI" id="CHEBI:139520"/>
        <dbReference type="ChEBI" id="CHEBI:139521"/>
        <dbReference type="EC" id="1.11.1.7"/>
    </reaction>
</comment>
<keyword evidence="4" id="KW-0349">Heme</keyword>
<evidence type="ECO:0000313" key="14">
    <source>
        <dbReference type="Proteomes" id="UP001419268"/>
    </source>
</evidence>
<comment type="similarity">
    <text evidence="11">Belongs to the peroxidase family.</text>
</comment>
<evidence type="ECO:0000256" key="2">
    <source>
        <dbReference type="ARBA" id="ARBA00001970"/>
    </source>
</evidence>
<keyword evidence="14" id="KW-1185">Reference proteome</keyword>
<keyword evidence="5 9" id="KW-0479">Metal-binding</keyword>
<organism evidence="13 14">
    <name type="scientific">Stephania cephalantha</name>
    <dbReference type="NCBI Taxonomy" id="152367"/>
    <lineage>
        <taxon>Eukaryota</taxon>
        <taxon>Viridiplantae</taxon>
        <taxon>Streptophyta</taxon>
        <taxon>Embryophyta</taxon>
        <taxon>Tracheophyta</taxon>
        <taxon>Spermatophyta</taxon>
        <taxon>Magnoliopsida</taxon>
        <taxon>Ranunculales</taxon>
        <taxon>Menispermaceae</taxon>
        <taxon>Menispermoideae</taxon>
        <taxon>Cissampelideae</taxon>
        <taxon>Stephania</taxon>
    </lineage>
</organism>
<dbReference type="InterPro" id="IPR019794">
    <property type="entry name" value="Peroxidases_AS"/>
</dbReference>
<evidence type="ECO:0000256" key="6">
    <source>
        <dbReference type="ARBA" id="ARBA00023002"/>
    </source>
</evidence>
<feature type="binding site" evidence="9">
    <location>
        <position position="74"/>
    </location>
    <ligand>
        <name>Ca(2+)</name>
        <dbReference type="ChEBI" id="CHEBI:29108"/>
        <label>1</label>
    </ligand>
</feature>
<dbReference type="GO" id="GO:0006979">
    <property type="term" value="P:response to oxidative stress"/>
    <property type="evidence" value="ECO:0007669"/>
    <property type="project" value="InterPro"/>
</dbReference>
<dbReference type="SUPFAM" id="SSF48113">
    <property type="entry name" value="Heme-dependent peroxidases"/>
    <property type="match status" value="1"/>
</dbReference>
<dbReference type="PROSITE" id="PS00436">
    <property type="entry name" value="PEROXIDASE_2"/>
    <property type="match status" value="1"/>
</dbReference>
<keyword evidence="6" id="KW-0560">Oxidoreductase</keyword>
<evidence type="ECO:0000256" key="1">
    <source>
        <dbReference type="ARBA" id="ARBA00000189"/>
    </source>
</evidence>
<keyword evidence="9" id="KW-0106">Calcium</keyword>
<evidence type="ECO:0000256" key="4">
    <source>
        <dbReference type="ARBA" id="ARBA00022617"/>
    </source>
</evidence>
<dbReference type="Proteomes" id="UP001419268">
    <property type="component" value="Unassembled WGS sequence"/>
</dbReference>
<proteinExistence type="inferred from homology"/>
<evidence type="ECO:0000256" key="7">
    <source>
        <dbReference type="ARBA" id="ARBA00023004"/>
    </source>
</evidence>
<dbReference type="InterPro" id="IPR002016">
    <property type="entry name" value="Haem_peroxidase"/>
</dbReference>
<dbReference type="InterPro" id="IPR000823">
    <property type="entry name" value="Peroxidase_pln"/>
</dbReference>
<protein>
    <recommendedName>
        <fullName evidence="12">Plant heme peroxidase family profile domain-containing protein</fullName>
    </recommendedName>
</protein>
<name>A0AAP0K8U6_9MAGN</name>
<evidence type="ECO:0000313" key="13">
    <source>
        <dbReference type="EMBL" id="KAK9148198.1"/>
    </source>
</evidence>
<evidence type="ECO:0000256" key="10">
    <source>
        <dbReference type="PIRSR" id="PIRSR600823-4"/>
    </source>
</evidence>
<dbReference type="GO" id="GO:0020037">
    <property type="term" value="F:heme binding"/>
    <property type="evidence" value="ECO:0007669"/>
    <property type="project" value="InterPro"/>
</dbReference>
<keyword evidence="3" id="KW-0575">Peroxidase</keyword>
<keyword evidence="7" id="KW-0408">Iron</keyword>
<sequence>MALVYIFIELMAVVIVELVSVKGFRFFGAVDGLSMEYYAMRCPMAEITVRNKVNNTLDSNATLAAGLLRMHFHDCFVEINSNHDSLANGPTQSITIPKIAIITKQ</sequence>
<dbReference type="InterPro" id="IPR010255">
    <property type="entry name" value="Haem_peroxidase_sf"/>
</dbReference>
<dbReference type="Pfam" id="PF00141">
    <property type="entry name" value="peroxidase"/>
    <property type="match status" value="1"/>
</dbReference>
<dbReference type="PRINTS" id="PR00461">
    <property type="entry name" value="PLPEROXIDASE"/>
</dbReference>
<comment type="caution">
    <text evidence="13">The sequence shown here is derived from an EMBL/GenBank/DDBJ whole genome shotgun (WGS) entry which is preliminary data.</text>
</comment>
<evidence type="ECO:0000256" key="8">
    <source>
        <dbReference type="PIRSR" id="PIRSR600823-1"/>
    </source>
</evidence>
<evidence type="ECO:0000256" key="11">
    <source>
        <dbReference type="RuleBase" id="RU004241"/>
    </source>
</evidence>
<evidence type="ECO:0000256" key="3">
    <source>
        <dbReference type="ARBA" id="ARBA00022559"/>
    </source>
</evidence>
<dbReference type="GO" id="GO:0140825">
    <property type="term" value="F:lactoperoxidase activity"/>
    <property type="evidence" value="ECO:0007669"/>
    <property type="project" value="UniProtKB-EC"/>
</dbReference>
<comment type="cofactor">
    <cofactor evidence="9">
        <name>Ca(2+)</name>
        <dbReference type="ChEBI" id="CHEBI:29108"/>
    </cofactor>
    <text evidence="9">Binds 2 calcium ions per subunit.</text>
</comment>
<dbReference type="EMBL" id="JBBNAG010000003">
    <property type="protein sequence ID" value="KAK9148198.1"/>
    <property type="molecule type" value="Genomic_DNA"/>
</dbReference>
<comment type="cofactor">
    <cofactor evidence="2">
        <name>heme b</name>
        <dbReference type="ChEBI" id="CHEBI:60344"/>
    </cofactor>
</comment>
<evidence type="ECO:0000259" key="12">
    <source>
        <dbReference type="PROSITE" id="PS50873"/>
    </source>
</evidence>
<gene>
    <name evidence="13" type="ORF">Scep_006955</name>
</gene>
<dbReference type="PROSITE" id="PS50873">
    <property type="entry name" value="PEROXIDASE_4"/>
    <property type="match status" value="1"/>
</dbReference>
<reference evidence="13 14" key="1">
    <citation type="submission" date="2024-01" db="EMBL/GenBank/DDBJ databases">
        <title>Genome assemblies of Stephania.</title>
        <authorList>
            <person name="Yang L."/>
        </authorList>
    </citation>
    <scope>NUCLEOTIDE SEQUENCE [LARGE SCALE GENOMIC DNA]</scope>
    <source>
        <strain evidence="13">JXDWG</strain>
        <tissue evidence="13">Leaf</tissue>
    </source>
</reference>
<dbReference type="GO" id="GO:0046872">
    <property type="term" value="F:metal ion binding"/>
    <property type="evidence" value="ECO:0007669"/>
    <property type="project" value="UniProtKB-KW"/>
</dbReference>
<dbReference type="Gene3D" id="1.10.520.10">
    <property type="match status" value="1"/>
</dbReference>
<feature type="binding site" evidence="9">
    <location>
        <position position="77"/>
    </location>
    <ligand>
        <name>Ca(2+)</name>
        <dbReference type="ChEBI" id="CHEBI:29108"/>
        <label>1</label>
    </ligand>
</feature>
<evidence type="ECO:0000256" key="5">
    <source>
        <dbReference type="ARBA" id="ARBA00022723"/>
    </source>
</evidence>
<evidence type="ECO:0000256" key="9">
    <source>
        <dbReference type="PIRSR" id="PIRSR600823-3"/>
    </source>
</evidence>
<feature type="domain" description="Plant heme peroxidase family profile" evidence="12">
    <location>
        <begin position="32"/>
        <end position="78"/>
    </location>
</feature>